<dbReference type="InterPro" id="IPR025166">
    <property type="entry name" value="Integrase_DNA_bind_dom"/>
</dbReference>
<reference evidence="7 8" key="1">
    <citation type="submission" date="2024-06" db="EMBL/GenBank/DDBJ databases">
        <authorList>
            <person name="Kim D.-U."/>
        </authorList>
    </citation>
    <scope>NUCLEOTIDE SEQUENCE [LARGE SCALE GENOMIC DNA]</scope>
    <source>
        <strain evidence="7 8">KACC15460</strain>
    </source>
</reference>
<dbReference type="InterPro" id="IPR050808">
    <property type="entry name" value="Phage_Integrase"/>
</dbReference>
<dbReference type="InterPro" id="IPR002104">
    <property type="entry name" value="Integrase_catalytic"/>
</dbReference>
<keyword evidence="8" id="KW-1185">Reference proteome</keyword>
<dbReference type="InterPro" id="IPR038488">
    <property type="entry name" value="Integrase_DNA-bd_sf"/>
</dbReference>
<evidence type="ECO:0000313" key="8">
    <source>
        <dbReference type="Proteomes" id="UP001548832"/>
    </source>
</evidence>
<protein>
    <submittedName>
        <fullName evidence="7">Integrase arm-type DNA-binding domain-containing protein</fullName>
    </submittedName>
</protein>
<feature type="region of interest" description="Disordered" evidence="5">
    <location>
        <begin position="80"/>
        <end position="99"/>
    </location>
</feature>
<dbReference type="Pfam" id="PF00589">
    <property type="entry name" value="Phage_integrase"/>
    <property type="match status" value="1"/>
</dbReference>
<keyword evidence="4" id="KW-0233">DNA recombination</keyword>
<name>A0ABV2DG14_9HYPH</name>
<dbReference type="InterPro" id="IPR011010">
    <property type="entry name" value="DNA_brk_join_enz"/>
</dbReference>
<dbReference type="PANTHER" id="PTHR30629:SF2">
    <property type="entry name" value="PROPHAGE INTEGRASE INTS-RELATED"/>
    <property type="match status" value="1"/>
</dbReference>
<evidence type="ECO:0000256" key="1">
    <source>
        <dbReference type="ARBA" id="ARBA00008857"/>
    </source>
</evidence>
<dbReference type="CDD" id="cd00801">
    <property type="entry name" value="INT_P4_C"/>
    <property type="match status" value="1"/>
</dbReference>
<accession>A0ABV2DG14</accession>
<organism evidence="7 8">
    <name type="scientific">Mesorhizobium shangrilense</name>
    <dbReference type="NCBI Taxonomy" id="460060"/>
    <lineage>
        <taxon>Bacteria</taxon>
        <taxon>Pseudomonadati</taxon>
        <taxon>Pseudomonadota</taxon>
        <taxon>Alphaproteobacteria</taxon>
        <taxon>Hyphomicrobiales</taxon>
        <taxon>Phyllobacteriaceae</taxon>
        <taxon>Mesorhizobium</taxon>
    </lineage>
</organism>
<keyword evidence="3 7" id="KW-0238">DNA-binding</keyword>
<dbReference type="InterPro" id="IPR004107">
    <property type="entry name" value="Integrase_SAM-like_N"/>
</dbReference>
<dbReference type="Pfam" id="PF13356">
    <property type="entry name" value="Arm-DNA-bind_3"/>
    <property type="match status" value="1"/>
</dbReference>
<dbReference type="GO" id="GO:0003677">
    <property type="term" value="F:DNA binding"/>
    <property type="evidence" value="ECO:0007669"/>
    <property type="project" value="UniProtKB-KW"/>
</dbReference>
<evidence type="ECO:0000256" key="4">
    <source>
        <dbReference type="ARBA" id="ARBA00023172"/>
    </source>
</evidence>
<feature type="domain" description="Tyr recombinase" evidence="6">
    <location>
        <begin position="216"/>
        <end position="412"/>
    </location>
</feature>
<dbReference type="Pfam" id="PF14659">
    <property type="entry name" value="Phage_int_SAM_3"/>
    <property type="match status" value="1"/>
</dbReference>
<evidence type="ECO:0000256" key="3">
    <source>
        <dbReference type="ARBA" id="ARBA00023125"/>
    </source>
</evidence>
<dbReference type="RefSeq" id="WP_354460919.1">
    <property type="nucleotide sequence ID" value="NZ_JBEWSZ010000001.1"/>
</dbReference>
<keyword evidence="2" id="KW-0229">DNA integration</keyword>
<dbReference type="Proteomes" id="UP001548832">
    <property type="component" value="Unassembled WGS sequence"/>
</dbReference>
<evidence type="ECO:0000256" key="2">
    <source>
        <dbReference type="ARBA" id="ARBA00022908"/>
    </source>
</evidence>
<sequence>MAEALTQKKIDALIKKRPSEKLEIPDGGQSGLYLVVGPRTMKWVVRYRTSGQSVKLAIGLYGQQRPALGLHDARKAAQAKLQDVAEGRDPRAADDGSRRRNLSVEEAFADFIARYSKARNKPRTILDNEAIIKREILPKWGARRLQSITRQDIISLTDGIADGKRDSEGKIVLKGRPQSAVRVRALISKAFSWFAAKSIIGENPFRDIEVPASPVARERVLSDDEVRYFWAAAGDVGWPFGDLARLLLLTGQRRAEVSAATWSEFVLDTDDPLWSIPPDRTKNGRRQSLPLTPQVVRILGSLPRVLDKDGKETAFILSTNGETAISGYSRAKRKIDKAMLAVARKATGDPAWSMRPWTLHDLRRTAASGMAGLGVAVHVVEAVLNHKSGKISGVAAIYNRHDYAREKRDALTAWANLVDTIAGCERAENVISLRRSQ</sequence>
<comment type="caution">
    <text evidence="7">The sequence shown here is derived from an EMBL/GenBank/DDBJ whole genome shotgun (WGS) entry which is preliminary data.</text>
</comment>
<comment type="similarity">
    <text evidence="1">Belongs to the 'phage' integrase family.</text>
</comment>
<dbReference type="InterPro" id="IPR013762">
    <property type="entry name" value="Integrase-like_cat_sf"/>
</dbReference>
<dbReference type="EMBL" id="JBEWSZ010000001">
    <property type="protein sequence ID" value="MET2828945.1"/>
    <property type="molecule type" value="Genomic_DNA"/>
</dbReference>
<gene>
    <name evidence="7" type="ORF">ABVQ20_18365</name>
</gene>
<evidence type="ECO:0000313" key="7">
    <source>
        <dbReference type="EMBL" id="MET2828945.1"/>
    </source>
</evidence>
<feature type="compositionally biased region" description="Basic and acidic residues" evidence="5">
    <location>
        <begin position="83"/>
        <end position="98"/>
    </location>
</feature>
<evidence type="ECO:0000259" key="6">
    <source>
        <dbReference type="PROSITE" id="PS51898"/>
    </source>
</evidence>
<dbReference type="SUPFAM" id="SSF56349">
    <property type="entry name" value="DNA breaking-rejoining enzymes"/>
    <property type="match status" value="1"/>
</dbReference>
<evidence type="ECO:0000256" key="5">
    <source>
        <dbReference type="SAM" id="MobiDB-lite"/>
    </source>
</evidence>
<dbReference type="Gene3D" id="3.30.160.390">
    <property type="entry name" value="Integrase, DNA-binding domain"/>
    <property type="match status" value="1"/>
</dbReference>
<proteinExistence type="inferred from homology"/>
<dbReference type="PANTHER" id="PTHR30629">
    <property type="entry name" value="PROPHAGE INTEGRASE"/>
    <property type="match status" value="1"/>
</dbReference>
<dbReference type="PROSITE" id="PS51898">
    <property type="entry name" value="TYR_RECOMBINASE"/>
    <property type="match status" value="1"/>
</dbReference>
<dbReference type="Gene3D" id="1.10.150.130">
    <property type="match status" value="1"/>
</dbReference>
<dbReference type="InterPro" id="IPR010998">
    <property type="entry name" value="Integrase_recombinase_N"/>
</dbReference>
<dbReference type="Gene3D" id="1.10.443.10">
    <property type="entry name" value="Intergrase catalytic core"/>
    <property type="match status" value="1"/>
</dbReference>